<accession>A0ABV9GVV9</accession>
<evidence type="ECO:0000313" key="2">
    <source>
        <dbReference type="Proteomes" id="UP001595967"/>
    </source>
</evidence>
<evidence type="ECO:0000313" key="1">
    <source>
        <dbReference type="EMBL" id="MFC4620830.1"/>
    </source>
</evidence>
<proteinExistence type="predicted"/>
<comment type="caution">
    <text evidence="1">The sequence shown here is derived from an EMBL/GenBank/DDBJ whole genome shotgun (WGS) entry which is preliminary data.</text>
</comment>
<organism evidence="1 2">
    <name type="scientific">Comamonas nitrativorans</name>
    <dbReference type="NCBI Taxonomy" id="108437"/>
    <lineage>
        <taxon>Bacteria</taxon>
        <taxon>Pseudomonadati</taxon>
        <taxon>Pseudomonadota</taxon>
        <taxon>Betaproteobacteria</taxon>
        <taxon>Burkholderiales</taxon>
        <taxon>Comamonadaceae</taxon>
        <taxon>Comamonas</taxon>
    </lineage>
</organism>
<name>A0ABV9GVV9_9BURK</name>
<gene>
    <name evidence="1" type="ORF">ACFO3A_01175</name>
</gene>
<protein>
    <submittedName>
        <fullName evidence="1">Uncharacterized protein</fullName>
    </submittedName>
</protein>
<reference evidence="2" key="1">
    <citation type="journal article" date="2019" name="Int. J. Syst. Evol. Microbiol.">
        <title>The Global Catalogue of Microorganisms (GCM) 10K type strain sequencing project: providing services to taxonomists for standard genome sequencing and annotation.</title>
        <authorList>
            <consortium name="The Broad Institute Genomics Platform"/>
            <consortium name="The Broad Institute Genome Sequencing Center for Infectious Disease"/>
            <person name="Wu L."/>
            <person name="Ma J."/>
        </authorList>
    </citation>
    <scope>NUCLEOTIDE SEQUENCE [LARGE SCALE GENOMIC DNA]</scope>
    <source>
        <strain evidence="2">JCM 11650</strain>
    </source>
</reference>
<dbReference type="Proteomes" id="UP001595967">
    <property type="component" value="Unassembled WGS sequence"/>
</dbReference>
<dbReference type="RefSeq" id="WP_377723211.1">
    <property type="nucleotide sequence ID" value="NZ_JBHSEW010000001.1"/>
</dbReference>
<sequence length="157" mass="17231">MKMAKADERDIEAAGSLIGLLDSLSRGHYPVLGEPSEDTPDYFDPDDKEHLKALYDALDGLLDKAPGFAGRVIGGMCYVILWDKNKIIDPDADTLELHPNLTSALRDEARLEHLLRHLPGNALRQVVGELSDTSDLIAFRSAIDAAIEARRKAECHG</sequence>
<keyword evidence="2" id="KW-1185">Reference proteome</keyword>
<dbReference type="EMBL" id="JBHSEW010000001">
    <property type="protein sequence ID" value="MFC4620830.1"/>
    <property type="molecule type" value="Genomic_DNA"/>
</dbReference>